<sequence>MRAPVNTLLLQMAGIVLVLLSCFFTKNTWAQSDNNICAPSLDAAYAVQSDSDSPDSIAQANWQRVTVPDYWTERWPNHTGVVWYRVDWHAHCPEDKSDPPLALLVSSMNMAGQVWLNGQLLWSDANLSEPLSRSWNSPRFLSLPSQSINYSAANQFHFRITGDTLSSPGLGHISVGDTQNVIAQFQEATWNQRTIFYLNIILSLTLGMVCCCIWLFRRQESAYGWYALASVFWVCFASSTLITETAPFSNTTSFTQFNIAFFTLFIVCFCIFSWRFLDRIFPRTEKLFFALALVLIASIWLVPDAYLPNTLLGIFFASVLLFSLNSLFVSFLCFRTKQLEFWLLGVTLIGCLTISSTSFLSLFHVLGNTSVVLPYTSLLFAIFLSIILAMRLSKSLRRIERFNEELNQKILDAEKKLEFTLNDRHTLTIKNHQSKERLNLAHELHDGLGSSLVRAMTQISYAKQTLSHKHALSILSLLRNDLRQIIDNFSESQIKLPSNPIYWLAPLRNRFAQIFDDMQITLQWEVDPEWITAPSAMQCLTLYRVAEESLTNVIKHSQASAVSFRCFIRADDVQLQIIDNGVGFNTVDIGRSGFSVGMHSMRSRIERLAGILEIQSRPGETSIVARLPFDLKKVEL</sequence>
<keyword evidence="6" id="KW-0175">Coiled coil</keyword>
<feature type="transmembrane region" description="Helical" evidence="7">
    <location>
        <begin position="312"/>
        <end position="334"/>
    </location>
</feature>
<organism evidence="9 10">
    <name type="scientific">Advenella incenata</name>
    <dbReference type="NCBI Taxonomy" id="267800"/>
    <lineage>
        <taxon>Bacteria</taxon>
        <taxon>Pseudomonadati</taxon>
        <taxon>Pseudomonadota</taxon>
        <taxon>Betaproteobacteria</taxon>
        <taxon>Burkholderiales</taxon>
        <taxon>Alcaligenaceae</taxon>
    </lineage>
</organism>
<dbReference type="Pfam" id="PF02518">
    <property type="entry name" value="HATPase_c"/>
    <property type="match status" value="1"/>
</dbReference>
<evidence type="ECO:0000256" key="6">
    <source>
        <dbReference type="SAM" id="Coils"/>
    </source>
</evidence>
<proteinExistence type="predicted"/>
<dbReference type="PROSITE" id="PS51257">
    <property type="entry name" value="PROKAR_LIPOPROTEIN"/>
    <property type="match status" value="1"/>
</dbReference>
<dbReference type="InterPro" id="IPR008979">
    <property type="entry name" value="Galactose-bd-like_sf"/>
</dbReference>
<evidence type="ECO:0000259" key="8">
    <source>
        <dbReference type="PROSITE" id="PS50109"/>
    </source>
</evidence>
<protein>
    <recommendedName>
        <fullName evidence="2">histidine kinase</fullName>
        <ecNumber evidence="2">2.7.13.3</ecNumber>
    </recommendedName>
</protein>
<dbReference type="InterPro" id="IPR003594">
    <property type="entry name" value="HATPase_dom"/>
</dbReference>
<keyword evidence="7" id="KW-0472">Membrane</keyword>
<keyword evidence="3" id="KW-0808">Transferase</keyword>
<dbReference type="Gene3D" id="1.20.5.1930">
    <property type="match status" value="1"/>
</dbReference>
<evidence type="ECO:0000256" key="4">
    <source>
        <dbReference type="ARBA" id="ARBA00022777"/>
    </source>
</evidence>
<dbReference type="EC" id="2.7.13.3" evidence="2"/>
<evidence type="ECO:0000256" key="1">
    <source>
        <dbReference type="ARBA" id="ARBA00000085"/>
    </source>
</evidence>
<feature type="transmembrane region" description="Helical" evidence="7">
    <location>
        <begin position="341"/>
        <end position="366"/>
    </location>
</feature>
<evidence type="ECO:0000256" key="7">
    <source>
        <dbReference type="SAM" id="Phobius"/>
    </source>
</evidence>
<dbReference type="SMART" id="SM00387">
    <property type="entry name" value="HATPase_c"/>
    <property type="match status" value="1"/>
</dbReference>
<dbReference type="Gene3D" id="2.60.120.260">
    <property type="entry name" value="Galactose-binding domain-like"/>
    <property type="match status" value="1"/>
</dbReference>
<dbReference type="PANTHER" id="PTHR24421">
    <property type="entry name" value="NITRATE/NITRITE SENSOR PROTEIN NARX-RELATED"/>
    <property type="match status" value="1"/>
</dbReference>
<feature type="transmembrane region" description="Helical" evidence="7">
    <location>
        <begin position="287"/>
        <end position="306"/>
    </location>
</feature>
<accession>A0A4Q7VPI5</accession>
<evidence type="ECO:0000256" key="3">
    <source>
        <dbReference type="ARBA" id="ARBA00022679"/>
    </source>
</evidence>
<dbReference type="InterPro" id="IPR005467">
    <property type="entry name" value="His_kinase_dom"/>
</dbReference>
<name>A0A4Q7VPI5_9BURK</name>
<feature type="domain" description="Histidine kinase" evidence="8">
    <location>
        <begin position="439"/>
        <end position="631"/>
    </location>
</feature>
<feature type="transmembrane region" description="Helical" evidence="7">
    <location>
        <begin position="195"/>
        <end position="216"/>
    </location>
</feature>
<dbReference type="InterPro" id="IPR036890">
    <property type="entry name" value="HATPase_C_sf"/>
</dbReference>
<dbReference type="GO" id="GO:0004673">
    <property type="term" value="F:protein histidine kinase activity"/>
    <property type="evidence" value="ECO:0007669"/>
    <property type="project" value="UniProtKB-EC"/>
</dbReference>
<keyword evidence="5" id="KW-0902">Two-component regulatory system</keyword>
<feature type="coiled-coil region" evidence="6">
    <location>
        <begin position="389"/>
        <end position="423"/>
    </location>
</feature>
<dbReference type="RefSeq" id="WP_130303037.1">
    <property type="nucleotide sequence ID" value="NZ_SHKO01000001.1"/>
</dbReference>
<evidence type="ECO:0000313" key="9">
    <source>
        <dbReference type="EMBL" id="RZT98320.1"/>
    </source>
</evidence>
<reference evidence="9 10" key="1">
    <citation type="submission" date="2019-02" db="EMBL/GenBank/DDBJ databases">
        <title>Genomic Encyclopedia of Type Strains, Phase IV (KMG-IV): sequencing the most valuable type-strain genomes for metagenomic binning, comparative biology and taxonomic classification.</title>
        <authorList>
            <person name="Goeker M."/>
        </authorList>
    </citation>
    <scope>NUCLEOTIDE SEQUENCE [LARGE SCALE GENOMIC DNA]</scope>
    <source>
        <strain evidence="9 10">DSM 23814</strain>
    </source>
</reference>
<dbReference type="AlphaFoldDB" id="A0A4Q7VPI5"/>
<dbReference type="InterPro" id="IPR050482">
    <property type="entry name" value="Sensor_HK_TwoCompSys"/>
</dbReference>
<gene>
    <name evidence="9" type="ORF">EV681_0096</name>
</gene>
<comment type="caution">
    <text evidence="9">The sequence shown here is derived from an EMBL/GenBank/DDBJ whole genome shotgun (WGS) entry which is preliminary data.</text>
</comment>
<feature type="transmembrane region" description="Helical" evidence="7">
    <location>
        <begin position="372"/>
        <end position="392"/>
    </location>
</feature>
<comment type="catalytic activity">
    <reaction evidence="1">
        <text>ATP + protein L-histidine = ADP + protein N-phospho-L-histidine.</text>
        <dbReference type="EC" id="2.7.13.3"/>
    </reaction>
</comment>
<feature type="transmembrane region" description="Helical" evidence="7">
    <location>
        <begin position="223"/>
        <end position="242"/>
    </location>
</feature>
<dbReference type="EMBL" id="SHKO01000001">
    <property type="protein sequence ID" value="RZT98320.1"/>
    <property type="molecule type" value="Genomic_DNA"/>
</dbReference>
<dbReference type="OrthoDB" id="8697484at2"/>
<dbReference type="SUPFAM" id="SSF55874">
    <property type="entry name" value="ATPase domain of HSP90 chaperone/DNA topoisomerase II/histidine kinase"/>
    <property type="match status" value="1"/>
</dbReference>
<evidence type="ECO:0000256" key="2">
    <source>
        <dbReference type="ARBA" id="ARBA00012438"/>
    </source>
</evidence>
<keyword evidence="10" id="KW-1185">Reference proteome</keyword>
<evidence type="ECO:0000313" key="10">
    <source>
        <dbReference type="Proteomes" id="UP000293398"/>
    </source>
</evidence>
<keyword evidence="7" id="KW-1133">Transmembrane helix</keyword>
<dbReference type="PROSITE" id="PS50109">
    <property type="entry name" value="HIS_KIN"/>
    <property type="match status" value="1"/>
</dbReference>
<feature type="transmembrane region" description="Helical" evidence="7">
    <location>
        <begin position="254"/>
        <end position="275"/>
    </location>
</feature>
<keyword evidence="4 9" id="KW-0418">Kinase</keyword>
<dbReference type="Gene3D" id="3.30.565.10">
    <property type="entry name" value="Histidine kinase-like ATPase, C-terminal domain"/>
    <property type="match status" value="1"/>
</dbReference>
<evidence type="ECO:0000256" key="5">
    <source>
        <dbReference type="ARBA" id="ARBA00023012"/>
    </source>
</evidence>
<dbReference type="PANTHER" id="PTHR24421:SF10">
    <property type="entry name" value="NITRATE_NITRITE SENSOR PROTEIN NARQ"/>
    <property type="match status" value="1"/>
</dbReference>
<dbReference type="Proteomes" id="UP000293398">
    <property type="component" value="Unassembled WGS sequence"/>
</dbReference>
<keyword evidence="7" id="KW-0812">Transmembrane</keyword>
<dbReference type="SUPFAM" id="SSF49785">
    <property type="entry name" value="Galactose-binding domain-like"/>
    <property type="match status" value="1"/>
</dbReference>
<dbReference type="GO" id="GO:0000160">
    <property type="term" value="P:phosphorelay signal transduction system"/>
    <property type="evidence" value="ECO:0007669"/>
    <property type="project" value="UniProtKB-KW"/>
</dbReference>
<dbReference type="CDD" id="cd16917">
    <property type="entry name" value="HATPase_UhpB-NarQ-NarX-like"/>
    <property type="match status" value="1"/>
</dbReference>